<gene>
    <name evidence="4" type="ORF">ALP23_04141</name>
</gene>
<protein>
    <submittedName>
        <fullName evidence="4">Uncharacterized protein</fullName>
    </submittedName>
</protein>
<dbReference type="AlphaFoldDB" id="A0A3M5WI23"/>
<dbReference type="PANTHER" id="PTHR38768:SF1">
    <property type="entry name" value="UPF0502 PROTEIN YCEH"/>
    <property type="match status" value="1"/>
</dbReference>
<dbReference type="SUPFAM" id="SSF46785">
    <property type="entry name" value="Winged helix' DNA-binding domain"/>
    <property type="match status" value="2"/>
</dbReference>
<dbReference type="InterPro" id="IPR007432">
    <property type="entry name" value="DUF480"/>
</dbReference>
<organism evidence="4 5">
    <name type="scientific">Pseudomonas syringae pv. apii</name>
    <dbReference type="NCBI Taxonomy" id="81036"/>
    <lineage>
        <taxon>Bacteria</taxon>
        <taxon>Pseudomonadati</taxon>
        <taxon>Pseudomonadota</taxon>
        <taxon>Gammaproteobacteria</taxon>
        <taxon>Pseudomonadales</taxon>
        <taxon>Pseudomonadaceae</taxon>
        <taxon>Pseudomonas</taxon>
    </lineage>
</organism>
<dbReference type="InterPro" id="IPR036388">
    <property type="entry name" value="WH-like_DNA-bd_sf"/>
</dbReference>
<evidence type="ECO:0000256" key="3">
    <source>
        <dbReference type="SAM" id="MobiDB-lite"/>
    </source>
</evidence>
<comment type="caution">
    <text evidence="4">The sequence shown here is derived from an EMBL/GenBank/DDBJ whole genome shotgun (WGS) entry which is preliminary data.</text>
</comment>
<accession>A0A3M5WI23</accession>
<dbReference type="EMBL" id="RBUG01000116">
    <property type="protein sequence ID" value="RMU70156.1"/>
    <property type="molecule type" value="Genomic_DNA"/>
</dbReference>
<dbReference type="Proteomes" id="UP000271152">
    <property type="component" value="Unassembled WGS sequence"/>
</dbReference>
<evidence type="ECO:0000256" key="1">
    <source>
        <dbReference type="HAMAP-Rule" id="MF_01584"/>
    </source>
</evidence>
<evidence type="ECO:0000313" key="4">
    <source>
        <dbReference type="EMBL" id="RMU70156.1"/>
    </source>
</evidence>
<name>A0A3M5WI23_9PSED</name>
<dbReference type="HAMAP" id="MF_01584">
    <property type="entry name" value="UPF0502"/>
    <property type="match status" value="1"/>
</dbReference>
<dbReference type="Pfam" id="PF04337">
    <property type="entry name" value="DUF480"/>
    <property type="match status" value="1"/>
</dbReference>
<feature type="region of interest" description="Disordered" evidence="3">
    <location>
        <begin position="1"/>
        <end position="22"/>
    </location>
</feature>
<evidence type="ECO:0000313" key="5">
    <source>
        <dbReference type="Proteomes" id="UP000271152"/>
    </source>
</evidence>
<proteinExistence type="inferred from homology"/>
<feature type="coiled-coil region" evidence="2">
    <location>
        <begin position="201"/>
        <end position="228"/>
    </location>
</feature>
<keyword evidence="2" id="KW-0175">Coiled coil</keyword>
<dbReference type="InterPro" id="IPR036390">
    <property type="entry name" value="WH_DNA-bd_sf"/>
</dbReference>
<dbReference type="PANTHER" id="PTHR38768">
    <property type="entry name" value="UPF0502 PROTEIN YCEH"/>
    <property type="match status" value="1"/>
</dbReference>
<sequence>MTQGSVMSIESSSTESSPNTEALQLNGTEVRILGCLIEKQATNPETYPLTLNALVTACNQKTSRDPVMNLTQGQVGQSLRALEGRGLTRLVMGSRADRWEHRVDKGLELVPAQVILTGLLLLRGPQTVNELLTRSNRMHDFEDSEQVIHQLERLIARGLAMLVPRQSGQREDRYMHLLGDPESLQELLAARQQAPERHSASPAANSRIDELEARVAALEERLARLERALPDLTT</sequence>
<reference evidence="4 5" key="1">
    <citation type="submission" date="2018-08" db="EMBL/GenBank/DDBJ databases">
        <title>Recombination of ecologically and evolutionarily significant loci maintains genetic cohesion in the Pseudomonas syringae species complex.</title>
        <authorList>
            <person name="Dillon M."/>
            <person name="Thakur S."/>
            <person name="Almeida R.N.D."/>
            <person name="Weir B.S."/>
            <person name="Guttman D.S."/>
        </authorList>
    </citation>
    <scope>NUCLEOTIDE SEQUENCE [LARGE SCALE GENOMIC DNA]</scope>
    <source>
        <strain evidence="4 5">ICMP 11947</strain>
    </source>
</reference>
<feature type="compositionally biased region" description="Low complexity" evidence="3">
    <location>
        <begin position="1"/>
        <end position="17"/>
    </location>
</feature>
<comment type="similarity">
    <text evidence="1">Belongs to the UPF0502 family.</text>
</comment>
<dbReference type="Gene3D" id="1.10.10.10">
    <property type="entry name" value="Winged helix-like DNA-binding domain superfamily/Winged helix DNA-binding domain"/>
    <property type="match status" value="2"/>
</dbReference>
<evidence type="ECO:0000256" key="2">
    <source>
        <dbReference type="SAM" id="Coils"/>
    </source>
</evidence>